<sequence length="135" mass="15288">MEKALKVSAGLINNIHDFIIYISSAMGLSLTDKGLHFWTIGVIGLVLFLVADKIFRRLAKWSISSISFIFTFIFLTVLVFGLEIEQKITGRGNMEFADIVSGLWGFIVLFVVYLIVIGAVYLVKRLYNRKKHKLS</sequence>
<dbReference type="EMBL" id="QFFZ01000019">
    <property type="protein sequence ID" value="TEB10968.1"/>
    <property type="molecule type" value="Genomic_DNA"/>
</dbReference>
<dbReference type="AlphaFoldDB" id="A0A4Y7RPM5"/>
<reference evidence="2 3" key="1">
    <citation type="journal article" date="2018" name="Environ. Microbiol.">
        <title>Novel energy conservation strategies and behaviour of Pelotomaculum schinkii driving syntrophic propionate catabolism.</title>
        <authorList>
            <person name="Hidalgo-Ahumada C.A.P."/>
            <person name="Nobu M.K."/>
            <person name="Narihiro T."/>
            <person name="Tamaki H."/>
            <person name="Liu W.T."/>
            <person name="Kamagata Y."/>
            <person name="Stams A.J.M."/>
            <person name="Imachi H."/>
            <person name="Sousa D.Z."/>
        </authorList>
    </citation>
    <scope>NUCLEOTIDE SEQUENCE [LARGE SCALE GENOMIC DNA]</scope>
    <source>
        <strain evidence="2 3">MGP</strain>
    </source>
</reference>
<evidence type="ECO:0000256" key="1">
    <source>
        <dbReference type="SAM" id="Phobius"/>
    </source>
</evidence>
<accession>A0A4Y7RPM5</accession>
<keyword evidence="1" id="KW-1133">Transmembrane helix</keyword>
<organism evidence="2 3">
    <name type="scientific">Pelotomaculum propionicicum</name>
    <dbReference type="NCBI Taxonomy" id="258475"/>
    <lineage>
        <taxon>Bacteria</taxon>
        <taxon>Bacillati</taxon>
        <taxon>Bacillota</taxon>
        <taxon>Clostridia</taxon>
        <taxon>Eubacteriales</taxon>
        <taxon>Desulfotomaculaceae</taxon>
        <taxon>Pelotomaculum</taxon>
    </lineage>
</organism>
<proteinExistence type="predicted"/>
<dbReference type="OrthoDB" id="2868470at2"/>
<keyword evidence="1" id="KW-0812">Transmembrane</keyword>
<feature type="transmembrane region" description="Helical" evidence="1">
    <location>
        <begin position="63"/>
        <end position="82"/>
    </location>
</feature>
<keyword evidence="3" id="KW-1185">Reference proteome</keyword>
<evidence type="ECO:0000313" key="3">
    <source>
        <dbReference type="Proteomes" id="UP000297597"/>
    </source>
</evidence>
<comment type="caution">
    <text evidence="2">The sequence shown here is derived from an EMBL/GenBank/DDBJ whole genome shotgun (WGS) entry which is preliminary data.</text>
</comment>
<feature type="transmembrane region" description="Helical" evidence="1">
    <location>
        <begin position="35"/>
        <end position="51"/>
    </location>
</feature>
<feature type="transmembrane region" description="Helical" evidence="1">
    <location>
        <begin position="102"/>
        <end position="123"/>
    </location>
</feature>
<dbReference type="RefSeq" id="WP_134213825.1">
    <property type="nucleotide sequence ID" value="NZ_QFFZ01000019.1"/>
</dbReference>
<name>A0A4Y7RPM5_9FIRM</name>
<keyword evidence="1" id="KW-0472">Membrane</keyword>
<gene>
    <name evidence="2" type="ORF">Pmgp_01984</name>
</gene>
<dbReference type="Proteomes" id="UP000297597">
    <property type="component" value="Unassembled WGS sequence"/>
</dbReference>
<evidence type="ECO:0000313" key="2">
    <source>
        <dbReference type="EMBL" id="TEB10968.1"/>
    </source>
</evidence>
<protein>
    <submittedName>
        <fullName evidence="2">Uncharacterized protein</fullName>
    </submittedName>
</protein>